<evidence type="ECO:0000313" key="3">
    <source>
        <dbReference type="Proteomes" id="UP001589645"/>
    </source>
</evidence>
<dbReference type="Gene3D" id="1.10.150.690">
    <property type="entry name" value="DUF2063"/>
    <property type="match status" value="1"/>
</dbReference>
<sequence>MTLAQLQQQFTQALRYQNEDVTQHILADAINTVERLQIYRNHFVLSLSDVLAATYPLVRLLVGEQCFMQLARSHLLTHPPTQADVNQYGEGFSATLAKFPQVIESAPYIVDMANLEWQCDRLHQRDFSARPSHDMPRPLNELQQLTPLQYRQVVLELNPHISILTTQYAVAALKYAIDNNQELTSLAINQSEYVLIIRNLGIVTPHVVTDHALKLISTLERKQPLEKIPPNWLTHLPMLASLGAITGFKLYDDVQQSEGMDHGKPNT</sequence>
<gene>
    <name evidence="2" type="ORF">ACFFUV_20545</name>
</gene>
<organism evidence="2 3">
    <name type="scientific">Vibrio olivae</name>
    <dbReference type="NCBI Taxonomy" id="1243002"/>
    <lineage>
        <taxon>Bacteria</taxon>
        <taxon>Pseudomonadati</taxon>
        <taxon>Pseudomonadota</taxon>
        <taxon>Gammaproteobacteria</taxon>
        <taxon>Vibrionales</taxon>
        <taxon>Vibrionaceae</taxon>
        <taxon>Vibrio</taxon>
    </lineage>
</organism>
<dbReference type="InterPro" id="IPR018640">
    <property type="entry name" value="DUF2063"/>
</dbReference>
<keyword evidence="2" id="KW-0238">DNA-binding</keyword>
<dbReference type="Proteomes" id="UP001589645">
    <property type="component" value="Unassembled WGS sequence"/>
</dbReference>
<proteinExistence type="predicted"/>
<dbReference type="Pfam" id="PF09836">
    <property type="entry name" value="DUF2063"/>
    <property type="match status" value="1"/>
</dbReference>
<dbReference type="EMBL" id="JBHMEP010000011">
    <property type="protein sequence ID" value="MFB9137352.1"/>
    <property type="molecule type" value="Genomic_DNA"/>
</dbReference>
<protein>
    <submittedName>
        <fullName evidence="2">DNA-binding domain-containing protein</fullName>
    </submittedName>
</protein>
<dbReference type="InterPro" id="IPR044922">
    <property type="entry name" value="DUF2063_N_sf"/>
</dbReference>
<feature type="domain" description="Putative DNA-binding" evidence="1">
    <location>
        <begin position="5"/>
        <end position="94"/>
    </location>
</feature>
<comment type="caution">
    <text evidence="2">The sequence shown here is derived from an EMBL/GenBank/DDBJ whole genome shotgun (WGS) entry which is preliminary data.</text>
</comment>
<accession>A0ABV5HUF3</accession>
<dbReference type="RefSeq" id="WP_390196806.1">
    <property type="nucleotide sequence ID" value="NZ_JBHMEP010000011.1"/>
</dbReference>
<reference evidence="2 3" key="1">
    <citation type="submission" date="2024-09" db="EMBL/GenBank/DDBJ databases">
        <authorList>
            <person name="Sun Q."/>
            <person name="Mori K."/>
        </authorList>
    </citation>
    <scope>NUCLEOTIDE SEQUENCE [LARGE SCALE GENOMIC DNA]</scope>
    <source>
        <strain evidence="2 3">CECT 8064</strain>
    </source>
</reference>
<keyword evidence="3" id="KW-1185">Reference proteome</keyword>
<name>A0ABV5HUF3_9VIBR</name>
<evidence type="ECO:0000259" key="1">
    <source>
        <dbReference type="Pfam" id="PF09836"/>
    </source>
</evidence>
<evidence type="ECO:0000313" key="2">
    <source>
        <dbReference type="EMBL" id="MFB9137352.1"/>
    </source>
</evidence>
<dbReference type="GO" id="GO:0003677">
    <property type="term" value="F:DNA binding"/>
    <property type="evidence" value="ECO:0007669"/>
    <property type="project" value="UniProtKB-KW"/>
</dbReference>